<evidence type="ECO:0000256" key="3">
    <source>
        <dbReference type="ARBA" id="ARBA00007931"/>
    </source>
</evidence>
<dbReference type="InterPro" id="IPR001478">
    <property type="entry name" value="PDZ"/>
</dbReference>
<evidence type="ECO:0000256" key="7">
    <source>
        <dbReference type="ARBA" id="ARBA00022833"/>
    </source>
</evidence>
<organism evidence="13 14">
    <name type="scientific">Lwoffella lincolnii</name>
    <dbReference type="NCBI Taxonomy" id="90241"/>
    <lineage>
        <taxon>Bacteria</taxon>
        <taxon>Pseudomonadati</taxon>
        <taxon>Pseudomonadota</taxon>
        <taxon>Gammaproteobacteria</taxon>
        <taxon>Moraxellales</taxon>
        <taxon>Moraxellaceae</taxon>
        <taxon>Lwoffella</taxon>
    </lineage>
</organism>
<dbReference type="GO" id="GO:0006508">
    <property type="term" value="P:proteolysis"/>
    <property type="evidence" value="ECO:0007669"/>
    <property type="project" value="UniProtKB-KW"/>
</dbReference>
<sequence>MTIILTILAAVFVLGPLVALHEFGHYIVARLCGVKVLTYSIGFGPKLASWTSKKSGIDYRLSALPLGGYVKMLDGREGDVPKGQEHLAFDKQHPMKKIAIVAAGPVTNLLIAMALFWVLFLTPSEQLNTRIGTILPNSPAATAKLNVGDKITAVDGEAVDGWEAINYRLANHMGETTQVTLTVIPYQDDEPTAQSIQYQLPITKFMQGKNSGKDALTAIGVTPWQPNIPAVIGQLSDDGAAKRQGLQIGDKIIAINDEPINDWITMTRVVQDNPEKLLNFKVLRGDEQMTFAVMPQGKKDTMGNVYGQIGAGVNSVDGAVDIQVPDSYKTTIAYDPMTAMGKAVGKTYDLSMMTLSSMGKMITGLIGIDNLSGPITIAKVAKQSFEISWQMVLSTAGLISLSLAVLNLLPIPVLDGGHLLYYFIELIRGKPLSETTQNIGFNLGFLLLAVFMVMALSVDIGRLF</sequence>
<feature type="transmembrane region" description="Helical" evidence="11">
    <location>
        <begin position="392"/>
        <end position="413"/>
    </location>
</feature>
<keyword evidence="9 11" id="KW-0482">Metalloprotease</keyword>
<name>A0A1T0CIR8_9GAMM</name>
<dbReference type="OrthoDB" id="9782003at2"/>
<evidence type="ECO:0000256" key="4">
    <source>
        <dbReference type="ARBA" id="ARBA00022670"/>
    </source>
</evidence>
<reference evidence="13 14" key="1">
    <citation type="submission" date="2017-02" db="EMBL/GenBank/DDBJ databases">
        <title>Draft genome sequence of Moraxella lincolnii CCUG 9405T type strain.</title>
        <authorList>
            <person name="Salva-Serra F."/>
            <person name="Engstrom-Jakobsson H."/>
            <person name="Thorell K."/>
            <person name="Jaen-Luchoro D."/>
            <person name="Gonzales-Siles L."/>
            <person name="Karlsson R."/>
            <person name="Yazdan S."/>
            <person name="Boulund F."/>
            <person name="Johnning A."/>
            <person name="Engstrand L."/>
            <person name="Kristiansson E."/>
            <person name="Moore E."/>
        </authorList>
    </citation>
    <scope>NUCLEOTIDE SEQUENCE [LARGE SCALE GENOMIC DNA]</scope>
    <source>
        <strain evidence="13 14">CCUG 9405</strain>
    </source>
</reference>
<dbReference type="Gene3D" id="2.30.42.10">
    <property type="match status" value="2"/>
</dbReference>
<dbReference type="InterPro" id="IPR008915">
    <property type="entry name" value="Peptidase_M50"/>
</dbReference>
<feature type="transmembrane region" description="Helical" evidence="11">
    <location>
        <begin position="439"/>
        <end position="458"/>
    </location>
</feature>
<dbReference type="Proteomes" id="UP000191094">
    <property type="component" value="Unassembled WGS sequence"/>
</dbReference>
<keyword evidence="5 11" id="KW-0812">Transmembrane</keyword>
<dbReference type="InterPro" id="IPR004387">
    <property type="entry name" value="Pept_M50_Zn"/>
</dbReference>
<dbReference type="GO" id="GO:0004222">
    <property type="term" value="F:metalloendopeptidase activity"/>
    <property type="evidence" value="ECO:0007669"/>
    <property type="project" value="InterPro"/>
</dbReference>
<dbReference type="SMART" id="SM00228">
    <property type="entry name" value="PDZ"/>
    <property type="match status" value="2"/>
</dbReference>
<keyword evidence="8 11" id="KW-1133">Transmembrane helix</keyword>
<dbReference type="RefSeq" id="WP_078307075.1">
    <property type="nucleotide sequence ID" value="NZ_MUYT01000004.1"/>
</dbReference>
<evidence type="ECO:0000259" key="12">
    <source>
        <dbReference type="PROSITE" id="PS50106"/>
    </source>
</evidence>
<evidence type="ECO:0000256" key="9">
    <source>
        <dbReference type="ARBA" id="ARBA00023049"/>
    </source>
</evidence>
<keyword evidence="7 11" id="KW-0862">Zinc</keyword>
<protein>
    <recommendedName>
        <fullName evidence="11">Zinc metalloprotease</fullName>
        <ecNumber evidence="11">3.4.24.-</ecNumber>
    </recommendedName>
</protein>
<feature type="domain" description="PDZ" evidence="12">
    <location>
        <begin position="131"/>
        <end position="161"/>
    </location>
</feature>
<comment type="caution">
    <text evidence="13">The sequence shown here is derived from an EMBL/GenBank/DDBJ whole genome shotgun (WGS) entry which is preliminary data.</text>
</comment>
<evidence type="ECO:0000313" key="14">
    <source>
        <dbReference type="Proteomes" id="UP000191094"/>
    </source>
</evidence>
<dbReference type="EMBL" id="MUYT01000004">
    <property type="protein sequence ID" value="OOS22041.1"/>
    <property type="molecule type" value="Genomic_DNA"/>
</dbReference>
<evidence type="ECO:0000256" key="2">
    <source>
        <dbReference type="ARBA" id="ARBA00004141"/>
    </source>
</evidence>
<gene>
    <name evidence="13" type="ORF">B0682_04340</name>
</gene>
<keyword evidence="6 11" id="KW-0378">Hydrolase</keyword>
<dbReference type="STRING" id="90241.B0682_04340"/>
<comment type="cofactor">
    <cofactor evidence="1 11">
        <name>Zn(2+)</name>
        <dbReference type="ChEBI" id="CHEBI:29105"/>
    </cofactor>
</comment>
<evidence type="ECO:0000256" key="6">
    <source>
        <dbReference type="ARBA" id="ARBA00022801"/>
    </source>
</evidence>
<feature type="transmembrane region" description="Helical" evidence="11">
    <location>
        <begin position="98"/>
        <end position="121"/>
    </location>
</feature>
<dbReference type="GO" id="GO:0046872">
    <property type="term" value="F:metal ion binding"/>
    <property type="evidence" value="ECO:0007669"/>
    <property type="project" value="UniProtKB-KW"/>
</dbReference>
<dbReference type="CDD" id="cd06163">
    <property type="entry name" value="S2P-M50_PDZ_RseP-like"/>
    <property type="match status" value="1"/>
</dbReference>
<evidence type="ECO:0000256" key="10">
    <source>
        <dbReference type="ARBA" id="ARBA00023136"/>
    </source>
</evidence>
<keyword evidence="11" id="KW-0479">Metal-binding</keyword>
<dbReference type="NCBIfam" id="TIGR00054">
    <property type="entry name" value="RIP metalloprotease RseP"/>
    <property type="match status" value="1"/>
</dbReference>
<evidence type="ECO:0000256" key="8">
    <source>
        <dbReference type="ARBA" id="ARBA00022989"/>
    </source>
</evidence>
<dbReference type="EC" id="3.4.24.-" evidence="11"/>
<keyword evidence="10 11" id="KW-0472">Membrane</keyword>
<dbReference type="PANTHER" id="PTHR42837:SF2">
    <property type="entry name" value="MEMBRANE METALLOPROTEASE ARASP2, CHLOROPLASTIC-RELATED"/>
    <property type="match status" value="1"/>
</dbReference>
<evidence type="ECO:0000256" key="1">
    <source>
        <dbReference type="ARBA" id="ARBA00001947"/>
    </source>
</evidence>
<keyword evidence="4 13" id="KW-0645">Protease</keyword>
<accession>A0A1T0CIR8</accession>
<keyword evidence="14" id="KW-1185">Reference proteome</keyword>
<evidence type="ECO:0000256" key="11">
    <source>
        <dbReference type="RuleBase" id="RU362031"/>
    </source>
</evidence>
<evidence type="ECO:0000313" key="13">
    <source>
        <dbReference type="EMBL" id="OOS22041.1"/>
    </source>
</evidence>
<dbReference type="SUPFAM" id="SSF50156">
    <property type="entry name" value="PDZ domain-like"/>
    <property type="match status" value="2"/>
</dbReference>
<dbReference type="CDD" id="cd23081">
    <property type="entry name" value="cpPDZ_EcRseP-like"/>
    <property type="match status" value="1"/>
</dbReference>
<comment type="similarity">
    <text evidence="3 11">Belongs to the peptidase M50B family.</text>
</comment>
<evidence type="ECO:0000256" key="5">
    <source>
        <dbReference type="ARBA" id="ARBA00022692"/>
    </source>
</evidence>
<dbReference type="InterPro" id="IPR036034">
    <property type="entry name" value="PDZ_sf"/>
</dbReference>
<dbReference type="PROSITE" id="PS50106">
    <property type="entry name" value="PDZ"/>
    <property type="match status" value="1"/>
</dbReference>
<dbReference type="GO" id="GO:0016020">
    <property type="term" value="C:membrane"/>
    <property type="evidence" value="ECO:0007669"/>
    <property type="project" value="UniProtKB-SubCell"/>
</dbReference>
<proteinExistence type="inferred from homology"/>
<dbReference type="AlphaFoldDB" id="A0A1T0CIR8"/>
<dbReference type="Pfam" id="PF02163">
    <property type="entry name" value="Peptidase_M50"/>
    <property type="match status" value="1"/>
</dbReference>
<dbReference type="PANTHER" id="PTHR42837">
    <property type="entry name" value="REGULATOR OF SIGMA-E PROTEASE RSEP"/>
    <property type="match status" value="1"/>
</dbReference>
<comment type="subcellular location">
    <subcellularLocation>
        <location evidence="2">Membrane</location>
        <topology evidence="2">Multi-pass membrane protein</topology>
    </subcellularLocation>
</comment>